<keyword evidence="1" id="KW-0732">Signal</keyword>
<protein>
    <submittedName>
        <fullName evidence="2">Uncharacterized protein</fullName>
    </submittedName>
</protein>
<feature type="chain" id="PRO_5011604232" evidence="1">
    <location>
        <begin position="26"/>
        <end position="291"/>
    </location>
</feature>
<dbReference type="STRING" id="589385.SAMN05421504_104494"/>
<name>A0A1H3H2E1_9PSEU</name>
<feature type="signal peptide" evidence="1">
    <location>
        <begin position="1"/>
        <end position="25"/>
    </location>
</feature>
<dbReference type="EMBL" id="FNON01000004">
    <property type="protein sequence ID" value="SDY09753.1"/>
    <property type="molecule type" value="Genomic_DNA"/>
</dbReference>
<dbReference type="Proteomes" id="UP000199515">
    <property type="component" value="Unassembled WGS sequence"/>
</dbReference>
<dbReference type="RefSeq" id="WP_091291385.1">
    <property type="nucleotide sequence ID" value="NZ_FNON01000004.1"/>
</dbReference>
<evidence type="ECO:0000313" key="3">
    <source>
        <dbReference type="Proteomes" id="UP000199515"/>
    </source>
</evidence>
<keyword evidence="3" id="KW-1185">Reference proteome</keyword>
<dbReference type="AlphaFoldDB" id="A0A1H3H2E1"/>
<sequence length="291" mass="30694">MRLRYLGAAVAITTAAVLPAPAAQADDGWQSIGEGMLAGVSGIAVLDRGWDRIDALVVRDNKKPGQNRAVRVRLIGGKVTKVDPITWPGELPIDLESVEAVPGRAGEYIALASAGKGFHIRVCGLTAEVLGTFQVPKGAEGDNYESFALKSVRGRLFAVWADRGQDSRASTLYSAEFDVAKLSFGAPRAVPFRVSYPERDVRHASDLEITEDNRILISSASDPGDNGPFDSAVYAAGTLRADGSIALAADPVRIGVFPGHKIEALTCLSVSCGRLLYGTDDEEGGGSVRIG</sequence>
<accession>A0A1H3H2E1</accession>
<organism evidence="2 3">
    <name type="scientific">Amycolatopsis xylanica</name>
    <dbReference type="NCBI Taxonomy" id="589385"/>
    <lineage>
        <taxon>Bacteria</taxon>
        <taxon>Bacillati</taxon>
        <taxon>Actinomycetota</taxon>
        <taxon>Actinomycetes</taxon>
        <taxon>Pseudonocardiales</taxon>
        <taxon>Pseudonocardiaceae</taxon>
        <taxon>Amycolatopsis</taxon>
    </lineage>
</organism>
<gene>
    <name evidence="2" type="ORF">SAMN05421504_104494</name>
</gene>
<reference evidence="2 3" key="1">
    <citation type="submission" date="2016-10" db="EMBL/GenBank/DDBJ databases">
        <authorList>
            <person name="de Groot N.N."/>
        </authorList>
    </citation>
    <scope>NUCLEOTIDE SEQUENCE [LARGE SCALE GENOMIC DNA]</scope>
    <source>
        <strain evidence="2 3">CPCC 202699</strain>
    </source>
</reference>
<evidence type="ECO:0000313" key="2">
    <source>
        <dbReference type="EMBL" id="SDY09753.1"/>
    </source>
</evidence>
<evidence type="ECO:0000256" key="1">
    <source>
        <dbReference type="SAM" id="SignalP"/>
    </source>
</evidence>
<dbReference type="OrthoDB" id="452682at2"/>
<proteinExistence type="predicted"/>